<keyword evidence="4 7" id="KW-0418">Kinase</keyword>
<keyword evidence="2" id="KW-0119">Carbohydrate metabolism</keyword>
<dbReference type="InterPro" id="IPR000577">
    <property type="entry name" value="Carb_kinase_FGGY"/>
</dbReference>
<gene>
    <name evidence="7" type="ORF">GCU60_05850</name>
</gene>
<dbReference type="AlphaFoldDB" id="A0A6L9VZN7"/>
<protein>
    <submittedName>
        <fullName evidence="7">Carbohydrate kinase</fullName>
    </submittedName>
</protein>
<evidence type="ECO:0000313" key="8">
    <source>
        <dbReference type="Proteomes" id="UP000479241"/>
    </source>
</evidence>
<dbReference type="InterPro" id="IPR043129">
    <property type="entry name" value="ATPase_NBD"/>
</dbReference>
<feature type="domain" description="Carbohydrate kinase FGGY C-terminal" evidence="6">
    <location>
        <begin position="248"/>
        <end position="426"/>
    </location>
</feature>
<sequence>MRDVFLGADLGTSGLKLVALEDGGAVVAEAEAGYDHDRPAPDRAEIDVAVWRRAFDTALAELGPALDGAAVQALGLSGQMHGAVLVDAAGRAVHPALLWPDSRAGAELASWRRLRRDDRAALANPLVPGMTGPMVAWLAAHEPVAVARAAKVLLPKDALRASLVPDGPLVTDRSDASGTLLWDVPVDAWSGAAARAAGIPFDLLPGVRPAAEVIGTAPLAGGDVPVVVGAADTPLALLAAGTVDGMQVNLGTGVQVLRSGWTPEPADDPPVHGYADAGEGWYAMAALRNGGSAWAWVCVVLGLSWPELFEAAASVPDAGGAVFRPFLTGERGGIARPEDRGGWDGLGAATTRAHLARAAVEGVVRAIGAAGALLEPPEDGAPVLLTGGGARALVVQQLLADELGRPVRHLRMRSASAVGAALLAARGVARDVLPEREIGPLVEPRA</sequence>
<evidence type="ECO:0000259" key="5">
    <source>
        <dbReference type="Pfam" id="PF00370"/>
    </source>
</evidence>
<name>A0A6L9VZN7_9ACTN</name>
<keyword evidence="2" id="KW-0859">Xylose metabolism</keyword>
<dbReference type="Proteomes" id="UP000479241">
    <property type="component" value="Unassembled WGS sequence"/>
</dbReference>
<evidence type="ECO:0000256" key="2">
    <source>
        <dbReference type="ARBA" id="ARBA00022629"/>
    </source>
</evidence>
<dbReference type="RefSeq" id="WP_163203143.1">
    <property type="nucleotide sequence ID" value="NZ_JAAGWG010000007.1"/>
</dbReference>
<comment type="similarity">
    <text evidence="1">Belongs to the FGGY kinase family.</text>
</comment>
<dbReference type="Pfam" id="PF02782">
    <property type="entry name" value="FGGY_C"/>
    <property type="match status" value="1"/>
</dbReference>
<proteinExistence type="inferred from homology"/>
<reference evidence="7 8" key="1">
    <citation type="submission" date="2019-12" db="EMBL/GenBank/DDBJ databases">
        <title>the WGS of Blastococcus saxobsidens 67B17.</title>
        <authorList>
            <person name="Jiang Z."/>
        </authorList>
    </citation>
    <scope>NUCLEOTIDE SEQUENCE [LARGE SCALE GENOMIC DNA]</scope>
    <source>
        <strain evidence="7 8">67B17</strain>
    </source>
</reference>
<dbReference type="Pfam" id="PF00370">
    <property type="entry name" value="FGGY_N"/>
    <property type="match status" value="1"/>
</dbReference>
<dbReference type="InterPro" id="IPR018484">
    <property type="entry name" value="FGGY_N"/>
</dbReference>
<keyword evidence="3" id="KW-0808">Transferase</keyword>
<organism evidence="7 8">
    <name type="scientific">Blastococcus saxobsidens</name>
    <dbReference type="NCBI Taxonomy" id="138336"/>
    <lineage>
        <taxon>Bacteria</taxon>
        <taxon>Bacillati</taxon>
        <taxon>Actinomycetota</taxon>
        <taxon>Actinomycetes</taxon>
        <taxon>Geodermatophilales</taxon>
        <taxon>Geodermatophilaceae</taxon>
        <taxon>Blastococcus</taxon>
    </lineage>
</organism>
<dbReference type="PIRSF" id="PIRSF000538">
    <property type="entry name" value="GlpK"/>
    <property type="match status" value="1"/>
</dbReference>
<dbReference type="EMBL" id="JAAGWG010000007">
    <property type="protein sequence ID" value="NEK85287.1"/>
    <property type="molecule type" value="Genomic_DNA"/>
</dbReference>
<dbReference type="GO" id="GO:0016301">
    <property type="term" value="F:kinase activity"/>
    <property type="evidence" value="ECO:0007669"/>
    <property type="project" value="UniProtKB-KW"/>
</dbReference>
<dbReference type="GO" id="GO:0042732">
    <property type="term" value="P:D-xylose metabolic process"/>
    <property type="evidence" value="ECO:0007669"/>
    <property type="project" value="UniProtKB-KW"/>
</dbReference>
<evidence type="ECO:0000313" key="7">
    <source>
        <dbReference type="EMBL" id="NEK85287.1"/>
    </source>
</evidence>
<evidence type="ECO:0000256" key="3">
    <source>
        <dbReference type="ARBA" id="ARBA00022679"/>
    </source>
</evidence>
<dbReference type="SUPFAM" id="SSF53067">
    <property type="entry name" value="Actin-like ATPase domain"/>
    <property type="match status" value="2"/>
</dbReference>
<dbReference type="InterPro" id="IPR018485">
    <property type="entry name" value="FGGY_C"/>
</dbReference>
<dbReference type="InterPro" id="IPR050406">
    <property type="entry name" value="FGGY_Carb_Kinase"/>
</dbReference>
<accession>A0A6L9VZN7</accession>
<feature type="domain" description="Carbohydrate kinase FGGY N-terminal" evidence="5">
    <location>
        <begin position="5"/>
        <end position="238"/>
    </location>
</feature>
<evidence type="ECO:0000259" key="6">
    <source>
        <dbReference type="Pfam" id="PF02782"/>
    </source>
</evidence>
<dbReference type="Gene3D" id="3.30.420.40">
    <property type="match status" value="2"/>
</dbReference>
<comment type="caution">
    <text evidence="7">The sequence shown here is derived from an EMBL/GenBank/DDBJ whole genome shotgun (WGS) entry which is preliminary data.</text>
</comment>
<dbReference type="PANTHER" id="PTHR43095">
    <property type="entry name" value="SUGAR KINASE"/>
    <property type="match status" value="1"/>
</dbReference>
<dbReference type="PANTHER" id="PTHR43095:SF5">
    <property type="entry name" value="XYLULOSE KINASE"/>
    <property type="match status" value="1"/>
</dbReference>
<evidence type="ECO:0000256" key="4">
    <source>
        <dbReference type="ARBA" id="ARBA00022777"/>
    </source>
</evidence>
<evidence type="ECO:0000256" key="1">
    <source>
        <dbReference type="ARBA" id="ARBA00009156"/>
    </source>
</evidence>